<dbReference type="SUPFAM" id="SSF63411">
    <property type="entry name" value="LuxS/MPP-like metallohydrolase"/>
    <property type="match status" value="2"/>
</dbReference>
<dbReference type="InterPro" id="IPR007863">
    <property type="entry name" value="Peptidase_M16_C"/>
</dbReference>
<dbReference type="PANTHER" id="PTHR11851:SF224">
    <property type="entry name" value="PROCESSING PROTEASE"/>
    <property type="match status" value="1"/>
</dbReference>
<gene>
    <name evidence="2" type="ORF">EAH89_09235</name>
</gene>
<sequence length="420" mass="43436">MSGTIPSGFTLPVQVVEAAGVTAWLAEDHAVPVISLSFSVPGGASLDPEGREGAAALAASLLTEGAGDLTAPAFQDALRDAAISISFSADRDEFSGNFRCLTDALPEATRLARLALSAPRMEAPDVERVRARAIAGARQALESPRGQAGRAFWAAALPGPFGHPPGGTAETIAALPAEVLRGVPARQFRRGGLCLAASGAITAAQLRDVMTALFADWPAEAPAALPALPPFSARGVQVVGMDSPQSSAVFGQPGLAVDDPDWEAAGVVLRVLAGGGFSSRLMNAVRVERGLAYGINAGPEPVAGRSVIVGSVATENARMAETISVLRGEWARMAAAGPTDAEREEAIAYLTGSQPLSFTSTRQVAGILLALQRNKRPLDWLANRPARLEALSRDRLSEVAARVLRPDDLAVTVAGRPVGL</sequence>
<feature type="domain" description="Peptidase M16 C-terminal" evidence="1">
    <location>
        <begin position="189"/>
        <end position="348"/>
    </location>
</feature>
<name>A0A502G8N9_9PROT</name>
<reference evidence="2 3" key="1">
    <citation type="journal article" date="2019" name="Environ. Microbiol.">
        <title>Species interactions and distinct microbial communities in high Arctic permafrost affected cryosols are associated with the CH4 and CO2 gas fluxes.</title>
        <authorList>
            <person name="Altshuler I."/>
            <person name="Hamel J."/>
            <person name="Turney S."/>
            <person name="Magnuson E."/>
            <person name="Levesque R."/>
            <person name="Greer C."/>
            <person name="Whyte L.G."/>
        </authorList>
    </citation>
    <scope>NUCLEOTIDE SEQUENCE [LARGE SCALE GENOMIC DNA]</scope>
    <source>
        <strain evidence="2 3">S9.3B</strain>
    </source>
</reference>
<keyword evidence="3" id="KW-1185">Reference proteome</keyword>
<dbReference type="OrthoDB" id="9811314at2"/>
<evidence type="ECO:0000259" key="1">
    <source>
        <dbReference type="Pfam" id="PF05193"/>
    </source>
</evidence>
<evidence type="ECO:0000313" key="3">
    <source>
        <dbReference type="Proteomes" id="UP000317078"/>
    </source>
</evidence>
<dbReference type="PANTHER" id="PTHR11851">
    <property type="entry name" value="METALLOPROTEASE"/>
    <property type="match status" value="1"/>
</dbReference>
<dbReference type="Pfam" id="PF05193">
    <property type="entry name" value="Peptidase_M16_C"/>
    <property type="match status" value="1"/>
</dbReference>
<proteinExistence type="predicted"/>
<dbReference type="Proteomes" id="UP000317078">
    <property type="component" value="Unassembled WGS sequence"/>
</dbReference>
<dbReference type="GO" id="GO:0046872">
    <property type="term" value="F:metal ion binding"/>
    <property type="evidence" value="ECO:0007669"/>
    <property type="project" value="InterPro"/>
</dbReference>
<dbReference type="InterPro" id="IPR011249">
    <property type="entry name" value="Metalloenz_LuxS/M16"/>
</dbReference>
<organism evidence="2 3">
    <name type="scientific">Muricoccus nepalensis</name>
    <dbReference type="NCBI Taxonomy" id="1854500"/>
    <lineage>
        <taxon>Bacteria</taxon>
        <taxon>Pseudomonadati</taxon>
        <taxon>Pseudomonadota</taxon>
        <taxon>Alphaproteobacteria</taxon>
        <taxon>Acetobacterales</taxon>
        <taxon>Roseomonadaceae</taxon>
        <taxon>Muricoccus</taxon>
    </lineage>
</organism>
<dbReference type="InterPro" id="IPR050361">
    <property type="entry name" value="MPP/UQCRC_Complex"/>
</dbReference>
<dbReference type="EMBL" id="RCZP01000006">
    <property type="protein sequence ID" value="TPG58134.1"/>
    <property type="molecule type" value="Genomic_DNA"/>
</dbReference>
<dbReference type="AlphaFoldDB" id="A0A502G8N9"/>
<dbReference type="RefSeq" id="WP_140882510.1">
    <property type="nucleotide sequence ID" value="NZ_RCZP01000006.1"/>
</dbReference>
<protein>
    <submittedName>
        <fullName evidence="2">Insulinase family protein</fullName>
    </submittedName>
</protein>
<dbReference type="Gene3D" id="3.30.830.10">
    <property type="entry name" value="Metalloenzyme, LuxS/M16 peptidase-like"/>
    <property type="match status" value="2"/>
</dbReference>
<comment type="caution">
    <text evidence="2">The sequence shown here is derived from an EMBL/GenBank/DDBJ whole genome shotgun (WGS) entry which is preliminary data.</text>
</comment>
<evidence type="ECO:0000313" key="2">
    <source>
        <dbReference type="EMBL" id="TPG58134.1"/>
    </source>
</evidence>
<accession>A0A502G8N9</accession>